<dbReference type="PRINTS" id="PR00173">
    <property type="entry name" value="EDTRNSPORT"/>
</dbReference>
<feature type="transmembrane region" description="Helical" evidence="8">
    <location>
        <begin position="45"/>
        <end position="63"/>
    </location>
</feature>
<dbReference type="PANTHER" id="PTHR42865">
    <property type="entry name" value="PROTON/GLUTAMATE-ASPARTATE SYMPORTER"/>
    <property type="match status" value="1"/>
</dbReference>
<protein>
    <submittedName>
        <fullName evidence="9">Dicarboxylate/amino acid:cation symporter</fullName>
    </submittedName>
</protein>
<keyword evidence="10" id="KW-1185">Reference proteome</keyword>
<reference evidence="9 10" key="1">
    <citation type="submission" date="2020-09" db="EMBL/GenBank/DDBJ databases">
        <title>Sinomicrobium weinanense sp. nov., a halophilic bacteria isolated from saline-alkali soil.</title>
        <authorList>
            <person name="Wu P."/>
            <person name="Ren H."/>
            <person name="Mei Y."/>
            <person name="Liang Y."/>
            <person name="Chen Z."/>
        </authorList>
    </citation>
    <scope>NUCLEOTIDE SEQUENCE [LARGE SCALE GENOMIC DNA]</scope>
    <source>
        <strain evidence="9 10">FJxs</strain>
    </source>
</reference>
<evidence type="ECO:0000313" key="9">
    <source>
        <dbReference type="EMBL" id="MBC9796222.1"/>
    </source>
</evidence>
<dbReference type="AlphaFoldDB" id="A0A926Q228"/>
<evidence type="ECO:0000256" key="1">
    <source>
        <dbReference type="ARBA" id="ARBA00004651"/>
    </source>
</evidence>
<dbReference type="PANTHER" id="PTHR42865:SF7">
    <property type="entry name" value="PROTON_GLUTAMATE-ASPARTATE SYMPORTER"/>
    <property type="match status" value="1"/>
</dbReference>
<feature type="transmembrane region" description="Helical" evidence="8">
    <location>
        <begin position="83"/>
        <end position="104"/>
    </location>
</feature>
<dbReference type="Pfam" id="PF00375">
    <property type="entry name" value="SDF"/>
    <property type="match status" value="1"/>
</dbReference>
<feature type="transmembrane region" description="Helical" evidence="8">
    <location>
        <begin position="7"/>
        <end position="25"/>
    </location>
</feature>
<dbReference type="SUPFAM" id="SSF118215">
    <property type="entry name" value="Proton glutamate symport protein"/>
    <property type="match status" value="1"/>
</dbReference>
<evidence type="ECO:0000256" key="3">
    <source>
        <dbReference type="ARBA" id="ARBA00022475"/>
    </source>
</evidence>
<evidence type="ECO:0000256" key="8">
    <source>
        <dbReference type="SAM" id="Phobius"/>
    </source>
</evidence>
<dbReference type="InterPro" id="IPR001991">
    <property type="entry name" value="Na-dicarboxylate_symporter"/>
</dbReference>
<dbReference type="FunFam" id="1.10.3860.10:FF:000001">
    <property type="entry name" value="C4-dicarboxylate transport protein"/>
    <property type="match status" value="1"/>
</dbReference>
<comment type="subcellular location">
    <subcellularLocation>
        <location evidence="1">Cell membrane</location>
        <topology evidence="1">Multi-pass membrane protein</topology>
    </subcellularLocation>
</comment>
<dbReference type="RefSeq" id="WP_187965370.1">
    <property type="nucleotide sequence ID" value="NZ_JACVDC010000023.1"/>
</dbReference>
<dbReference type="GO" id="GO:0015293">
    <property type="term" value="F:symporter activity"/>
    <property type="evidence" value="ECO:0007669"/>
    <property type="project" value="UniProtKB-KW"/>
</dbReference>
<keyword evidence="6 8" id="KW-1133">Transmembrane helix</keyword>
<dbReference type="EMBL" id="JACVDC010000023">
    <property type="protein sequence ID" value="MBC9796222.1"/>
    <property type="molecule type" value="Genomic_DNA"/>
</dbReference>
<gene>
    <name evidence="9" type="ORF">IBL28_09600</name>
</gene>
<evidence type="ECO:0000256" key="5">
    <source>
        <dbReference type="ARBA" id="ARBA00022847"/>
    </source>
</evidence>
<dbReference type="GO" id="GO:0005886">
    <property type="term" value="C:plasma membrane"/>
    <property type="evidence" value="ECO:0007669"/>
    <property type="project" value="UniProtKB-SubCell"/>
</dbReference>
<keyword evidence="3" id="KW-1003">Cell membrane</keyword>
<dbReference type="GO" id="GO:0006835">
    <property type="term" value="P:dicarboxylic acid transport"/>
    <property type="evidence" value="ECO:0007669"/>
    <property type="project" value="UniProtKB-ARBA"/>
</dbReference>
<evidence type="ECO:0000256" key="4">
    <source>
        <dbReference type="ARBA" id="ARBA00022692"/>
    </source>
</evidence>
<feature type="transmembrane region" description="Helical" evidence="8">
    <location>
        <begin position="238"/>
        <end position="261"/>
    </location>
</feature>
<keyword evidence="4 8" id="KW-0812">Transmembrane</keyword>
<accession>A0A926Q228</accession>
<evidence type="ECO:0000256" key="2">
    <source>
        <dbReference type="ARBA" id="ARBA00022448"/>
    </source>
</evidence>
<keyword evidence="2" id="KW-0813">Transport</keyword>
<keyword evidence="7 8" id="KW-0472">Membrane</keyword>
<keyword evidence="5" id="KW-0769">Symport</keyword>
<feature type="transmembrane region" description="Helical" evidence="8">
    <location>
        <begin position="349"/>
        <end position="375"/>
    </location>
</feature>
<sequence>MKKKIALHWQIGIGMVLGVVFGLLLGKYEWGRPFVENWIYPFGELFINLLKLIAIPLIIASLIKGISDMQDISKLSSIGIRTLMLYIFTTICAITIGLGVANIVKPGSGISEETITQLTSDSDKADIVNQRISDSQTKTKNFVEFIVDIVPDNILGAMSDNNQMLQVIFFAVLLGVSLLLIGEEKAKPLKRFFDSLNDAVLKMVDLIIKIAPVAVFALLANVVVGTNDIDVLVALLKYSFTVIGSLFLMIVVYMIFISVYVKKNPLWFLRQMSPVQLLAFSTSSSAATLPVNMERVQEYIGVDEEVSSFVLPVGATINMDGTSLYQAVATIFICEALHFDITFADQLTIIFTALLASIGTAAVPGVGVVMLIIVLQSINFPADKLPLGIALILSVDRILDMCRTVINVTGDATVATVVAKSVGKLGEPKHKD</sequence>
<feature type="transmembrane region" description="Helical" evidence="8">
    <location>
        <begin position="203"/>
        <end position="226"/>
    </location>
</feature>
<evidence type="ECO:0000256" key="6">
    <source>
        <dbReference type="ARBA" id="ARBA00022989"/>
    </source>
</evidence>
<dbReference type="InterPro" id="IPR036458">
    <property type="entry name" value="Na:dicarbo_symporter_sf"/>
</dbReference>
<proteinExistence type="predicted"/>
<organism evidence="9 10">
    <name type="scientific">Sinomicrobium weinanense</name>
    <dbReference type="NCBI Taxonomy" id="2842200"/>
    <lineage>
        <taxon>Bacteria</taxon>
        <taxon>Pseudomonadati</taxon>
        <taxon>Bacteroidota</taxon>
        <taxon>Flavobacteriia</taxon>
        <taxon>Flavobacteriales</taxon>
        <taxon>Flavobacteriaceae</taxon>
        <taxon>Sinomicrobium</taxon>
    </lineage>
</organism>
<evidence type="ECO:0000313" key="10">
    <source>
        <dbReference type="Proteomes" id="UP000653730"/>
    </source>
</evidence>
<feature type="transmembrane region" description="Helical" evidence="8">
    <location>
        <begin position="164"/>
        <end position="182"/>
    </location>
</feature>
<name>A0A926Q228_9FLAO</name>
<dbReference type="Proteomes" id="UP000653730">
    <property type="component" value="Unassembled WGS sequence"/>
</dbReference>
<dbReference type="Gene3D" id="1.10.3860.10">
    <property type="entry name" value="Sodium:dicarboxylate symporter"/>
    <property type="match status" value="1"/>
</dbReference>
<comment type="caution">
    <text evidence="9">The sequence shown here is derived from an EMBL/GenBank/DDBJ whole genome shotgun (WGS) entry which is preliminary data.</text>
</comment>
<evidence type="ECO:0000256" key="7">
    <source>
        <dbReference type="ARBA" id="ARBA00023136"/>
    </source>
</evidence>